<reference evidence="8 9" key="1">
    <citation type="submission" date="2018-06" db="EMBL/GenBank/DDBJ databases">
        <title>Noncontiguous genome sequence of Ruminococcaceae bacterium ASD2818.</title>
        <authorList>
            <person name="Chaplin A.V."/>
            <person name="Sokolova S.R."/>
            <person name="Kochetkova T.O."/>
            <person name="Goltsov A.Y."/>
            <person name="Trofimov D.Y."/>
            <person name="Efimov B.A."/>
        </authorList>
    </citation>
    <scope>NUCLEOTIDE SEQUENCE [LARGE SCALE GENOMIC DNA]</scope>
    <source>
        <strain evidence="8 9">ASD2818</strain>
    </source>
</reference>
<keyword evidence="3" id="KW-0547">Nucleotide-binding</keyword>
<dbReference type="Gene3D" id="3.40.50.300">
    <property type="entry name" value="P-loop containing nucleotide triphosphate hydrolases"/>
    <property type="match status" value="1"/>
</dbReference>
<dbReference type="Proteomes" id="UP000249377">
    <property type="component" value="Unassembled WGS sequence"/>
</dbReference>
<evidence type="ECO:0000256" key="6">
    <source>
        <dbReference type="ARBA" id="ARBA00048178"/>
    </source>
</evidence>
<dbReference type="InterPro" id="IPR010488">
    <property type="entry name" value="Zeta_toxin_domain"/>
</dbReference>
<organism evidence="8 9">
    <name type="scientific">Hydrogeniiclostridium mannosilyticum</name>
    <dbReference type="NCBI Taxonomy" id="2764322"/>
    <lineage>
        <taxon>Bacteria</taxon>
        <taxon>Bacillati</taxon>
        <taxon>Bacillota</taxon>
        <taxon>Clostridia</taxon>
        <taxon>Eubacteriales</taxon>
        <taxon>Acutalibacteraceae</taxon>
        <taxon>Hydrogeniiclostridium</taxon>
    </lineage>
</organism>
<keyword evidence="8" id="KW-0808">Transferase</keyword>
<protein>
    <recommendedName>
        <fullName evidence="5">UDP-N-acetylglucosamine kinase</fullName>
        <ecNumber evidence="2">2.7.1.176</ecNumber>
    </recommendedName>
    <alternativeName>
        <fullName evidence="5">UDP-N-acetylglucosamine kinase</fullName>
    </alternativeName>
</protein>
<accession>A0A328UK23</accession>
<sequence length="172" mass="19760">MSKLIILRGNSGSGKTSVAKALQDKLGPNTMLLSHDMIRMQILHVWGQEGKEKSLPLMVNLLKYGRQHSAVTILEGILDSVQYHGLFQTALEEYGANIFAYFYELSFEETLRRHRTKPNRFDFGETEMRGWWRERDYLTIIAETVLKEDLSLEDAVEMIYRRVTAGSLGETT</sequence>
<comment type="catalytic activity">
    <reaction evidence="6">
        <text>UDP-N-acetyl-alpha-D-glucosamine + ATP = UDP-N-acetyl-alpha-D-glucosamine 3'-phosphate + ADP + H(+)</text>
        <dbReference type="Rhea" id="RHEA:32671"/>
        <dbReference type="ChEBI" id="CHEBI:15378"/>
        <dbReference type="ChEBI" id="CHEBI:30616"/>
        <dbReference type="ChEBI" id="CHEBI:57705"/>
        <dbReference type="ChEBI" id="CHEBI:64353"/>
        <dbReference type="ChEBI" id="CHEBI:456216"/>
        <dbReference type="EC" id="2.7.1.176"/>
    </reaction>
</comment>
<evidence type="ECO:0000256" key="4">
    <source>
        <dbReference type="ARBA" id="ARBA00022840"/>
    </source>
</evidence>
<dbReference type="CDD" id="cd02019">
    <property type="entry name" value="NK"/>
    <property type="match status" value="1"/>
</dbReference>
<dbReference type="SUPFAM" id="SSF52540">
    <property type="entry name" value="P-loop containing nucleoside triphosphate hydrolases"/>
    <property type="match status" value="1"/>
</dbReference>
<evidence type="ECO:0000256" key="5">
    <source>
        <dbReference type="ARBA" id="ARBA00032897"/>
    </source>
</evidence>
<dbReference type="GO" id="GO:0005524">
    <property type="term" value="F:ATP binding"/>
    <property type="evidence" value="ECO:0007669"/>
    <property type="project" value="UniProtKB-KW"/>
</dbReference>
<dbReference type="NCBIfam" id="NF005255">
    <property type="entry name" value="PRK06762.2-2"/>
    <property type="match status" value="1"/>
</dbReference>
<evidence type="ECO:0000313" key="9">
    <source>
        <dbReference type="Proteomes" id="UP000249377"/>
    </source>
</evidence>
<comment type="similarity">
    <text evidence="1">Belongs to the zeta toxin family.</text>
</comment>
<evidence type="ECO:0000313" key="8">
    <source>
        <dbReference type="EMBL" id="RAQ30324.1"/>
    </source>
</evidence>
<name>A0A328UK23_9FIRM</name>
<proteinExistence type="inferred from homology"/>
<dbReference type="InterPro" id="IPR027417">
    <property type="entry name" value="P-loop_NTPase"/>
</dbReference>
<keyword evidence="4" id="KW-0067">ATP-binding</keyword>
<comment type="caution">
    <text evidence="8">The sequence shown here is derived from an EMBL/GenBank/DDBJ whole genome shotgun (WGS) entry which is preliminary data.</text>
</comment>
<dbReference type="GO" id="GO:0016301">
    <property type="term" value="F:kinase activity"/>
    <property type="evidence" value="ECO:0007669"/>
    <property type="project" value="UniProtKB-KW"/>
</dbReference>
<dbReference type="Pfam" id="PF06414">
    <property type="entry name" value="Zeta_toxin"/>
    <property type="match status" value="1"/>
</dbReference>
<dbReference type="AlphaFoldDB" id="A0A328UK23"/>
<dbReference type="EMBL" id="QLYR01000001">
    <property type="protein sequence ID" value="RAQ30324.1"/>
    <property type="molecule type" value="Genomic_DNA"/>
</dbReference>
<evidence type="ECO:0000256" key="2">
    <source>
        <dbReference type="ARBA" id="ARBA00011963"/>
    </source>
</evidence>
<evidence type="ECO:0000256" key="3">
    <source>
        <dbReference type="ARBA" id="ARBA00022741"/>
    </source>
</evidence>
<evidence type="ECO:0000259" key="7">
    <source>
        <dbReference type="Pfam" id="PF06414"/>
    </source>
</evidence>
<feature type="domain" description="Zeta toxin" evidence="7">
    <location>
        <begin position="3"/>
        <end position="115"/>
    </location>
</feature>
<keyword evidence="8" id="KW-0418">Kinase</keyword>
<dbReference type="RefSeq" id="WP_112331521.1">
    <property type="nucleotide sequence ID" value="NZ_QLYR01000001.1"/>
</dbReference>
<evidence type="ECO:0000256" key="1">
    <source>
        <dbReference type="ARBA" id="ARBA00009104"/>
    </source>
</evidence>
<gene>
    <name evidence="8" type="ORF">DPQ25_02120</name>
</gene>
<keyword evidence="9" id="KW-1185">Reference proteome</keyword>
<dbReference type="EC" id="2.7.1.176" evidence="2"/>